<keyword evidence="7 12" id="KW-0812">Transmembrane</keyword>
<keyword evidence="15" id="KW-1185">Reference proteome</keyword>
<proteinExistence type="inferred from homology"/>
<dbReference type="InterPro" id="IPR038770">
    <property type="entry name" value="Na+/solute_symporter_sf"/>
</dbReference>
<evidence type="ECO:0000256" key="10">
    <source>
        <dbReference type="ARBA" id="ARBA00023065"/>
    </source>
</evidence>
<evidence type="ECO:0000313" key="15">
    <source>
        <dbReference type="Proteomes" id="UP000348942"/>
    </source>
</evidence>
<dbReference type="PANTHER" id="PTHR46157">
    <property type="entry name" value="K(+) EFFLUX ANTIPORTER 3, CHLOROPLASTIC"/>
    <property type="match status" value="1"/>
</dbReference>
<dbReference type="PANTHER" id="PTHR46157:SF4">
    <property type="entry name" value="K(+) EFFLUX ANTIPORTER 3, CHLOROPLASTIC"/>
    <property type="match status" value="1"/>
</dbReference>
<evidence type="ECO:0000256" key="5">
    <source>
        <dbReference type="ARBA" id="ARBA00022519"/>
    </source>
</evidence>
<evidence type="ECO:0000256" key="11">
    <source>
        <dbReference type="ARBA" id="ARBA00023136"/>
    </source>
</evidence>
<dbReference type="GO" id="GO:0015503">
    <property type="term" value="F:glutathione-regulated potassium exporter activity"/>
    <property type="evidence" value="ECO:0007669"/>
    <property type="project" value="UniProtKB-UniRule"/>
</dbReference>
<dbReference type="AlphaFoldDB" id="A0A5Q0TF55"/>
<feature type="transmembrane region" description="Helical" evidence="12">
    <location>
        <begin position="356"/>
        <end position="375"/>
    </location>
</feature>
<feature type="transmembrane region" description="Helical" evidence="12">
    <location>
        <begin position="149"/>
        <end position="171"/>
    </location>
</feature>
<comment type="subcellular location">
    <subcellularLocation>
        <location evidence="1 12">Cell inner membrane</location>
        <topology evidence="1 12">Multi-pass membrane protein</topology>
    </subcellularLocation>
</comment>
<dbReference type="Pfam" id="PF02254">
    <property type="entry name" value="TrkA_N"/>
    <property type="match status" value="1"/>
</dbReference>
<name>A0A5Q0TF55_9VIBR</name>
<comment type="function">
    <text evidence="12">Pore-forming subunit of a potassium efflux system that confers protection against electrophiles. Catalyzes K(+)/H(+) antiport.</text>
</comment>
<evidence type="ECO:0000256" key="3">
    <source>
        <dbReference type="ARBA" id="ARBA00022449"/>
    </source>
</evidence>
<evidence type="ECO:0000256" key="9">
    <source>
        <dbReference type="ARBA" id="ARBA00022989"/>
    </source>
</evidence>
<dbReference type="FunFam" id="3.40.50.720:FF:000036">
    <property type="entry name" value="Glutathione-regulated potassium-efflux system protein KefB"/>
    <property type="match status" value="1"/>
</dbReference>
<dbReference type="NCBIfam" id="TIGR00932">
    <property type="entry name" value="2a37"/>
    <property type="match status" value="1"/>
</dbReference>
<keyword evidence="10 12" id="KW-0406">Ion transport</keyword>
<dbReference type="Gene3D" id="3.40.50.720">
    <property type="entry name" value="NAD(P)-binding Rossmann-like Domain"/>
    <property type="match status" value="1"/>
</dbReference>
<organism evidence="14 15">
    <name type="scientific">Vibrio algicola</name>
    <dbReference type="NCBI Taxonomy" id="2662262"/>
    <lineage>
        <taxon>Bacteria</taxon>
        <taxon>Pseudomonadati</taxon>
        <taxon>Pseudomonadota</taxon>
        <taxon>Gammaproteobacteria</taxon>
        <taxon>Vibrionales</taxon>
        <taxon>Vibrionaceae</taxon>
        <taxon>Vibrio</taxon>
    </lineage>
</organism>
<dbReference type="InterPro" id="IPR020884">
    <property type="entry name" value="K_H_efflux_KefB"/>
</dbReference>
<keyword evidence="3 12" id="KW-0050">Antiport</keyword>
<dbReference type="InterPro" id="IPR004771">
    <property type="entry name" value="K/H_exchanger"/>
</dbReference>
<dbReference type="PROSITE" id="PS51201">
    <property type="entry name" value="RCK_N"/>
    <property type="match status" value="1"/>
</dbReference>
<evidence type="ECO:0000256" key="4">
    <source>
        <dbReference type="ARBA" id="ARBA00022475"/>
    </source>
</evidence>
<evidence type="ECO:0000256" key="7">
    <source>
        <dbReference type="ARBA" id="ARBA00022692"/>
    </source>
</evidence>
<dbReference type="GO" id="GO:0005886">
    <property type="term" value="C:plasma membrane"/>
    <property type="evidence" value="ECO:0007669"/>
    <property type="project" value="UniProtKB-SubCell"/>
</dbReference>
<feature type="transmembrane region" description="Helical" evidence="12">
    <location>
        <begin position="325"/>
        <end position="344"/>
    </location>
</feature>
<dbReference type="GO" id="GO:1902600">
    <property type="term" value="P:proton transmembrane transport"/>
    <property type="evidence" value="ECO:0007669"/>
    <property type="project" value="InterPro"/>
</dbReference>
<dbReference type="Proteomes" id="UP000348942">
    <property type="component" value="Chromosome 1"/>
</dbReference>
<feature type="transmembrane region" description="Helical" evidence="12">
    <location>
        <begin position="237"/>
        <end position="256"/>
    </location>
</feature>
<dbReference type="InterPro" id="IPR003148">
    <property type="entry name" value="RCK_N"/>
</dbReference>
<feature type="transmembrane region" description="Helical" evidence="12">
    <location>
        <begin position="183"/>
        <end position="201"/>
    </location>
</feature>
<dbReference type="FunFam" id="1.20.1530.20:FF:000001">
    <property type="entry name" value="Glutathione-regulated potassium-efflux system protein KefB"/>
    <property type="match status" value="1"/>
</dbReference>
<dbReference type="InterPro" id="IPR006153">
    <property type="entry name" value="Cation/H_exchanger_TM"/>
</dbReference>
<dbReference type="EMBL" id="CP045699">
    <property type="protein sequence ID" value="QGA65798.1"/>
    <property type="molecule type" value="Genomic_DNA"/>
</dbReference>
<feature type="transmembrane region" description="Helical" evidence="12">
    <location>
        <begin position="213"/>
        <end position="231"/>
    </location>
</feature>
<evidence type="ECO:0000256" key="1">
    <source>
        <dbReference type="ARBA" id="ARBA00004429"/>
    </source>
</evidence>
<keyword evidence="8 12" id="KW-0630">Potassium</keyword>
<dbReference type="HAMAP" id="MF_01412">
    <property type="entry name" value="K_H_efflux_KefB"/>
    <property type="match status" value="1"/>
</dbReference>
<keyword evidence="2 12" id="KW-0813">Transport</keyword>
<keyword evidence="6 12" id="KW-0633">Potassium transport</keyword>
<feature type="transmembrane region" description="Helical" evidence="12">
    <location>
        <begin position="6"/>
        <end position="27"/>
    </location>
</feature>
<protein>
    <recommendedName>
        <fullName evidence="12">Glutathione-regulated potassium-efflux system protein KefB</fullName>
    </recommendedName>
    <alternativeName>
        <fullName evidence="12">K(+)/H(+) antiporter</fullName>
    </alternativeName>
</protein>
<dbReference type="InterPro" id="IPR036291">
    <property type="entry name" value="NAD(P)-bd_dom_sf"/>
</dbReference>
<feature type="transmembrane region" description="Helical" evidence="12">
    <location>
        <begin position="34"/>
        <end position="52"/>
    </location>
</feature>
<feature type="transmembrane region" description="Helical" evidence="12">
    <location>
        <begin position="58"/>
        <end position="77"/>
    </location>
</feature>
<keyword evidence="11 12" id="KW-0472">Membrane</keyword>
<sequence>MAPTTFELLESGVVFLSAAVIAVPLAQRFGLGSVLGYLLAGIAIGPWGLGLISDVDSVMHFAEFGVVLLLFLIGLELNPKKLWQMRIPILGLGGAQVVVTTLILSAIAHWFGISWQNSLVIGMGLALSSTAIALRVIEEQGLGGTETGQSGFAILLFQDIAVIPMLAMLPLLAGNVGGDWLDAVWMIGGVVGLLVGGHYLLRPIFRFVVMSRVRELFTVAALLLVIGISVIMQKLGLSMALGTFLAGVLLAESEYRHELESAIEPFKGLLLGLFFMSVGMAVNLGLLGLYPIKILLAVVALVTIKGLLIYGLARLMGTRAKARSRMAAILSQGGEFAFVLFTAASGQGLLGTEMTSFLLVVVSLSMMTTPLILLAQQKWFSRTINVQDDMQSDVVNEEPRVIVAGFGRFGQVVGRLLYANKIRITVLESDPSQIQVLRKFGYKVYYGDATQLDLLRAAGAEQAEAIAICTDSPDEVLKIAELCKQHFPNLKVMARARSRVEAYQLLNIGVTLFSRETFLGALDLGRQVLTELGMHPYQAKRAEAHFKKLDTTMLKELLPQHSEDKDTGLRAKEARIELEEIFAREMESDRKTQNHWD</sequence>
<dbReference type="RefSeq" id="WP_153447936.1">
    <property type="nucleotide sequence ID" value="NZ_CP045699.1"/>
</dbReference>
<feature type="transmembrane region" description="Helical" evidence="12">
    <location>
        <begin position="268"/>
        <end position="288"/>
    </location>
</feature>
<dbReference type="Pfam" id="PF00999">
    <property type="entry name" value="Na_H_Exchanger"/>
    <property type="match status" value="1"/>
</dbReference>
<evidence type="ECO:0000256" key="8">
    <source>
        <dbReference type="ARBA" id="ARBA00022958"/>
    </source>
</evidence>
<feature type="transmembrane region" description="Helical" evidence="12">
    <location>
        <begin position="89"/>
        <end position="113"/>
    </location>
</feature>
<comment type="subunit">
    <text evidence="12">Interacts with the regulatory subunit KefG.</text>
</comment>
<comment type="similarity">
    <text evidence="12">Belongs to the monovalent cation:proton antiporter 2 (CPA2) transporter (TC 2.A.37) family. KefB subfamily.</text>
</comment>
<evidence type="ECO:0000256" key="6">
    <source>
        <dbReference type="ARBA" id="ARBA00022538"/>
    </source>
</evidence>
<keyword evidence="9 12" id="KW-1133">Transmembrane helix</keyword>
<keyword evidence="5 12" id="KW-0997">Cell inner membrane</keyword>
<feature type="transmembrane region" description="Helical" evidence="12">
    <location>
        <begin position="119"/>
        <end position="137"/>
    </location>
</feature>
<dbReference type="SUPFAM" id="SSF51735">
    <property type="entry name" value="NAD(P)-binding Rossmann-fold domains"/>
    <property type="match status" value="1"/>
</dbReference>
<evidence type="ECO:0000256" key="12">
    <source>
        <dbReference type="HAMAP-Rule" id="MF_01412"/>
    </source>
</evidence>
<evidence type="ECO:0000256" key="2">
    <source>
        <dbReference type="ARBA" id="ARBA00022448"/>
    </source>
</evidence>
<evidence type="ECO:0000259" key="13">
    <source>
        <dbReference type="PROSITE" id="PS51201"/>
    </source>
</evidence>
<evidence type="ECO:0000313" key="14">
    <source>
        <dbReference type="EMBL" id="QGA65798.1"/>
    </source>
</evidence>
<dbReference type="NCBIfam" id="NF002973">
    <property type="entry name" value="PRK03659.1"/>
    <property type="match status" value="1"/>
</dbReference>
<feature type="domain" description="RCK N-terminal" evidence="13">
    <location>
        <begin position="398"/>
        <end position="519"/>
    </location>
</feature>
<keyword evidence="4 12" id="KW-1003">Cell membrane</keyword>
<dbReference type="Gene3D" id="1.20.1530.20">
    <property type="match status" value="1"/>
</dbReference>
<reference evidence="14 15" key="1">
    <citation type="submission" date="2019-10" db="EMBL/GenBank/DDBJ databases">
        <title>Vibrio sp. nov., isolated from Coralline algae surface.</title>
        <authorList>
            <person name="Geng Y."/>
            <person name="Zhang X."/>
        </authorList>
    </citation>
    <scope>NUCLEOTIDE SEQUENCE [LARGE SCALE GENOMIC DNA]</scope>
    <source>
        <strain evidence="14 15">SM1977</strain>
    </source>
</reference>
<accession>A0A5Q0TF55</accession>
<gene>
    <name evidence="12 14" type="primary">kefB</name>
    <name evidence="14" type="ORF">GFB47_10585</name>
</gene>
<feature type="transmembrane region" description="Helical" evidence="12">
    <location>
        <begin position="294"/>
        <end position="313"/>
    </location>
</feature>